<dbReference type="SMART" id="SM00028">
    <property type="entry name" value="TPR"/>
    <property type="match status" value="3"/>
</dbReference>
<proteinExistence type="predicted"/>
<keyword evidence="3" id="KW-1185">Reference proteome</keyword>
<sequence length="946" mass="105440">MRLQLFKSGSLESEACALHIIVIPALGLSRAFDWKHPSDPPSSSWLQKLVEDIVPDTVAWEHVYSQDRPTSLASGIAAEADILLRTIFDLYARVNSEGTSNHRSSSSATEQAASCWKKALHICQQPFSEYRPVIELVSGAIFLGSPHLVGDKQQAKLVTDLLLRGQYNGDCTGSESDDTDVESVLEICKSFERLNLAVCLVSVVESEDTSGIGTLKASHETVVGSDADHLDICKVSVNSKAYQVVEKFFEEVMRDAPRRLAEARQPGEPLLEEKTRDPTLPCFSLGTRQRLNQCFGQQVTLMQMDDVLLPQEPSGLDLKETTDGPLRSFAICGLGGIGKTELVTEYAYSRKDKFDAVFWLGADDANLLASNFAQIAQKLGLEDDVSDSTAARDIVMAWLSRPLRKASEPDTPENSINWLLIFDNVDNLDVLSDYWPKFGRGAVLITSRDPFVKHNLGVGHSINLPKLTERETEAMMQRLTHVKADQANQNALSTIADALDGFPLAINQISGVFRQLGLSYVDFLKYYQEEADNASAIRSLATVWALDRLSPGTKALLQVICLLDPDEISEELLIDKTAAVKIPNYPTTRDEYYKAQSELISPSLINHWEQQDITPDSFHSTNKISLHRLIQDTAKARMTPDELVAAFHAAGALIIASWPFQNMKDHHSVARFTACKALFPSVLRLKNGLEPLVQGSDDFPLDISWARLFNHAGWYMFERGLMEKAKPFFNLGLLIGERLALRGGELKEAAVDSVRESHSFIGIVLAETNEHALSMACKKKWLAMLEERRSPEGGPVENYELGYAYNEIGVAYGNNGMLEEAADAFRRSMRIFQGLDDYEDTMLGWPQPNLGFIYWMQGELPEAEKVLMEILDIHATAWGVDDTKSFKTGKILYGIGNVLEAQGRFSKAFNFHGRCLWQFKQVLGAYHPRVGDISHRMAGHYIRQQL</sequence>
<evidence type="ECO:0000313" key="2">
    <source>
        <dbReference type="EMBL" id="KAK4143117.1"/>
    </source>
</evidence>
<dbReference type="PANTHER" id="PTHR35205">
    <property type="entry name" value="NB-ARC AND TPR DOMAIN PROTEIN"/>
    <property type="match status" value="1"/>
</dbReference>
<dbReference type="InterPro" id="IPR056681">
    <property type="entry name" value="DUF7779"/>
</dbReference>
<evidence type="ECO:0000259" key="1">
    <source>
        <dbReference type="Pfam" id="PF25000"/>
    </source>
</evidence>
<dbReference type="GO" id="GO:0043531">
    <property type="term" value="F:ADP binding"/>
    <property type="evidence" value="ECO:0007669"/>
    <property type="project" value="InterPro"/>
</dbReference>
<dbReference type="InterPro" id="IPR027417">
    <property type="entry name" value="P-loop_NTPase"/>
</dbReference>
<dbReference type="InterPro" id="IPR019734">
    <property type="entry name" value="TPR_rpt"/>
</dbReference>
<dbReference type="SUPFAM" id="SSF52540">
    <property type="entry name" value="P-loop containing nucleoside triphosphate hydrolases"/>
    <property type="match status" value="1"/>
</dbReference>
<evidence type="ECO:0000313" key="3">
    <source>
        <dbReference type="Proteomes" id="UP001302676"/>
    </source>
</evidence>
<dbReference type="Gene3D" id="1.25.40.10">
    <property type="entry name" value="Tetratricopeptide repeat domain"/>
    <property type="match status" value="1"/>
</dbReference>
<name>A0AAN6V1H6_9PEZI</name>
<dbReference type="SUPFAM" id="SSF48452">
    <property type="entry name" value="TPR-like"/>
    <property type="match status" value="2"/>
</dbReference>
<accession>A0AAN6V1H6</accession>
<reference evidence="2" key="1">
    <citation type="journal article" date="2023" name="Mol. Phylogenet. Evol.">
        <title>Genome-scale phylogeny and comparative genomics of the fungal order Sordariales.</title>
        <authorList>
            <person name="Hensen N."/>
            <person name="Bonometti L."/>
            <person name="Westerberg I."/>
            <person name="Brannstrom I.O."/>
            <person name="Guillou S."/>
            <person name="Cros-Aarteil S."/>
            <person name="Calhoun S."/>
            <person name="Haridas S."/>
            <person name="Kuo A."/>
            <person name="Mondo S."/>
            <person name="Pangilinan J."/>
            <person name="Riley R."/>
            <person name="LaButti K."/>
            <person name="Andreopoulos B."/>
            <person name="Lipzen A."/>
            <person name="Chen C."/>
            <person name="Yan M."/>
            <person name="Daum C."/>
            <person name="Ng V."/>
            <person name="Clum A."/>
            <person name="Steindorff A."/>
            <person name="Ohm R.A."/>
            <person name="Martin F."/>
            <person name="Silar P."/>
            <person name="Natvig D.O."/>
            <person name="Lalanne C."/>
            <person name="Gautier V."/>
            <person name="Ament-Velasquez S.L."/>
            <person name="Kruys A."/>
            <person name="Hutchinson M.I."/>
            <person name="Powell A.J."/>
            <person name="Barry K."/>
            <person name="Miller A.N."/>
            <person name="Grigoriev I.V."/>
            <person name="Debuchy R."/>
            <person name="Gladieux P."/>
            <person name="Hiltunen Thoren M."/>
            <person name="Johannesson H."/>
        </authorList>
    </citation>
    <scope>NUCLEOTIDE SEQUENCE</scope>
    <source>
        <strain evidence="2">CBS 141.50</strain>
    </source>
</reference>
<dbReference type="GeneID" id="87817505"/>
<dbReference type="RefSeq" id="XP_062636488.1">
    <property type="nucleotide sequence ID" value="XM_062780892.1"/>
</dbReference>
<dbReference type="PANTHER" id="PTHR35205:SF1">
    <property type="entry name" value="ZU5 DOMAIN-CONTAINING PROTEIN"/>
    <property type="match status" value="1"/>
</dbReference>
<feature type="domain" description="DUF7779" evidence="1">
    <location>
        <begin position="544"/>
        <end position="642"/>
    </location>
</feature>
<dbReference type="Gene3D" id="3.40.50.300">
    <property type="entry name" value="P-loop containing nucleotide triphosphate hydrolases"/>
    <property type="match status" value="1"/>
</dbReference>
<dbReference type="InterPro" id="IPR011990">
    <property type="entry name" value="TPR-like_helical_dom_sf"/>
</dbReference>
<comment type="caution">
    <text evidence="2">The sequence shown here is derived from an EMBL/GenBank/DDBJ whole genome shotgun (WGS) entry which is preliminary data.</text>
</comment>
<dbReference type="Proteomes" id="UP001302676">
    <property type="component" value="Unassembled WGS sequence"/>
</dbReference>
<reference evidence="2" key="2">
    <citation type="submission" date="2023-05" db="EMBL/GenBank/DDBJ databases">
        <authorList>
            <consortium name="Lawrence Berkeley National Laboratory"/>
            <person name="Steindorff A."/>
            <person name="Hensen N."/>
            <person name="Bonometti L."/>
            <person name="Westerberg I."/>
            <person name="Brannstrom I.O."/>
            <person name="Guillou S."/>
            <person name="Cros-Aarteil S."/>
            <person name="Calhoun S."/>
            <person name="Haridas S."/>
            <person name="Kuo A."/>
            <person name="Mondo S."/>
            <person name="Pangilinan J."/>
            <person name="Riley R."/>
            <person name="Labutti K."/>
            <person name="Andreopoulos B."/>
            <person name="Lipzen A."/>
            <person name="Chen C."/>
            <person name="Yanf M."/>
            <person name="Daum C."/>
            <person name="Ng V."/>
            <person name="Clum A."/>
            <person name="Ohm R."/>
            <person name="Martin F."/>
            <person name="Silar P."/>
            <person name="Natvig D."/>
            <person name="Lalanne C."/>
            <person name="Gautier V."/>
            <person name="Ament-Velasquez S.L."/>
            <person name="Kruys A."/>
            <person name="Hutchinson M.I."/>
            <person name="Powell A.J."/>
            <person name="Barry K."/>
            <person name="Miller A.N."/>
            <person name="Grigoriev I.V."/>
            <person name="Debuchy R."/>
            <person name="Gladieux P."/>
            <person name="Thoren M.H."/>
            <person name="Johannesson H."/>
        </authorList>
    </citation>
    <scope>NUCLEOTIDE SEQUENCE</scope>
    <source>
        <strain evidence="2">CBS 141.50</strain>
    </source>
</reference>
<gene>
    <name evidence="2" type="ORF">C8A04DRAFT_29133</name>
</gene>
<protein>
    <recommendedName>
        <fullName evidence="1">DUF7779 domain-containing protein</fullName>
    </recommendedName>
</protein>
<dbReference type="EMBL" id="MU853589">
    <property type="protein sequence ID" value="KAK4143117.1"/>
    <property type="molecule type" value="Genomic_DNA"/>
</dbReference>
<dbReference type="AlphaFoldDB" id="A0AAN6V1H6"/>
<dbReference type="Pfam" id="PF25000">
    <property type="entry name" value="DUF7779"/>
    <property type="match status" value="1"/>
</dbReference>
<organism evidence="2 3">
    <name type="scientific">Dichotomopilus funicola</name>
    <dbReference type="NCBI Taxonomy" id="1934379"/>
    <lineage>
        <taxon>Eukaryota</taxon>
        <taxon>Fungi</taxon>
        <taxon>Dikarya</taxon>
        <taxon>Ascomycota</taxon>
        <taxon>Pezizomycotina</taxon>
        <taxon>Sordariomycetes</taxon>
        <taxon>Sordariomycetidae</taxon>
        <taxon>Sordariales</taxon>
        <taxon>Chaetomiaceae</taxon>
        <taxon>Dichotomopilus</taxon>
    </lineage>
</organism>